<dbReference type="PROSITE" id="PS51910">
    <property type="entry name" value="GH18_2"/>
    <property type="match status" value="1"/>
</dbReference>
<keyword evidence="3" id="KW-1185">Reference proteome</keyword>
<sequence>MAAGVFGPQRPNWLFQSTQQFLGRQRPPTSLSPSCPPPVDMYFNGVYYPNWRIYKNQPPSSLNLDVISHVFYAFAWVKTDGTVY</sequence>
<dbReference type="GO" id="GO:0005975">
    <property type="term" value="P:carbohydrate metabolic process"/>
    <property type="evidence" value="ECO:0007669"/>
    <property type="project" value="InterPro"/>
</dbReference>
<organism evidence="2 3">
    <name type="scientific">Lophium mytilinum</name>
    <dbReference type="NCBI Taxonomy" id="390894"/>
    <lineage>
        <taxon>Eukaryota</taxon>
        <taxon>Fungi</taxon>
        <taxon>Dikarya</taxon>
        <taxon>Ascomycota</taxon>
        <taxon>Pezizomycotina</taxon>
        <taxon>Dothideomycetes</taxon>
        <taxon>Pleosporomycetidae</taxon>
        <taxon>Mytilinidiales</taxon>
        <taxon>Mytilinidiaceae</taxon>
        <taxon>Lophium</taxon>
    </lineage>
</organism>
<dbReference type="EMBL" id="MU004185">
    <property type="protein sequence ID" value="KAF2498760.1"/>
    <property type="molecule type" value="Genomic_DNA"/>
</dbReference>
<dbReference type="Gene3D" id="3.20.20.80">
    <property type="entry name" value="Glycosidases"/>
    <property type="match status" value="1"/>
</dbReference>
<dbReference type="Proteomes" id="UP000799750">
    <property type="component" value="Unassembled WGS sequence"/>
</dbReference>
<protein>
    <recommendedName>
        <fullName evidence="1">GH18 domain-containing protein</fullName>
    </recommendedName>
</protein>
<reference evidence="2" key="1">
    <citation type="journal article" date="2020" name="Stud. Mycol.">
        <title>101 Dothideomycetes genomes: a test case for predicting lifestyles and emergence of pathogens.</title>
        <authorList>
            <person name="Haridas S."/>
            <person name="Albert R."/>
            <person name="Binder M."/>
            <person name="Bloem J."/>
            <person name="Labutti K."/>
            <person name="Salamov A."/>
            <person name="Andreopoulos B."/>
            <person name="Baker S."/>
            <person name="Barry K."/>
            <person name="Bills G."/>
            <person name="Bluhm B."/>
            <person name="Cannon C."/>
            <person name="Castanera R."/>
            <person name="Culley D."/>
            <person name="Daum C."/>
            <person name="Ezra D."/>
            <person name="Gonzalez J."/>
            <person name="Henrissat B."/>
            <person name="Kuo A."/>
            <person name="Liang C."/>
            <person name="Lipzen A."/>
            <person name="Lutzoni F."/>
            <person name="Magnuson J."/>
            <person name="Mondo S."/>
            <person name="Nolan M."/>
            <person name="Ohm R."/>
            <person name="Pangilinan J."/>
            <person name="Park H.-J."/>
            <person name="Ramirez L."/>
            <person name="Alfaro M."/>
            <person name="Sun H."/>
            <person name="Tritt A."/>
            <person name="Yoshinaga Y."/>
            <person name="Zwiers L.-H."/>
            <person name="Turgeon B."/>
            <person name="Goodwin S."/>
            <person name="Spatafora J."/>
            <person name="Crous P."/>
            <person name="Grigoriev I."/>
        </authorList>
    </citation>
    <scope>NUCLEOTIDE SEQUENCE</scope>
    <source>
        <strain evidence="2">CBS 269.34</strain>
    </source>
</reference>
<proteinExistence type="predicted"/>
<dbReference type="SUPFAM" id="SSF51445">
    <property type="entry name" value="(Trans)glycosidases"/>
    <property type="match status" value="1"/>
</dbReference>
<dbReference type="InterPro" id="IPR001223">
    <property type="entry name" value="Glyco_hydro18_cat"/>
</dbReference>
<evidence type="ECO:0000313" key="3">
    <source>
        <dbReference type="Proteomes" id="UP000799750"/>
    </source>
</evidence>
<dbReference type="AlphaFoldDB" id="A0A6A6R494"/>
<gene>
    <name evidence="2" type="ORF">BU16DRAFT_304393</name>
</gene>
<evidence type="ECO:0000259" key="1">
    <source>
        <dbReference type="PROSITE" id="PS51910"/>
    </source>
</evidence>
<evidence type="ECO:0000313" key="2">
    <source>
        <dbReference type="EMBL" id="KAF2498760.1"/>
    </source>
</evidence>
<dbReference type="OrthoDB" id="76388at2759"/>
<dbReference type="InterPro" id="IPR017853">
    <property type="entry name" value="GH"/>
</dbReference>
<name>A0A6A6R494_9PEZI</name>
<accession>A0A6A6R494</accession>
<feature type="domain" description="GH18" evidence="1">
    <location>
        <begin position="42"/>
        <end position="84"/>
    </location>
</feature>